<dbReference type="Proteomes" id="UP001461163">
    <property type="component" value="Unassembled WGS sequence"/>
</dbReference>
<reference evidence="2 3" key="1">
    <citation type="submission" date="2024-03" db="EMBL/GenBank/DDBJ databases">
        <title>Community enrichment and isolation of bacterial strains for fucoidan degradation.</title>
        <authorList>
            <person name="Sichert A."/>
        </authorList>
    </citation>
    <scope>NUCLEOTIDE SEQUENCE [LARGE SCALE GENOMIC DNA]</scope>
    <source>
        <strain evidence="2 3">AS12</strain>
    </source>
</reference>
<proteinExistence type="predicted"/>
<gene>
    <name evidence="2" type="ORF">WNY77_00915</name>
</gene>
<sequence>MNTEKWKSILGFVSLDDYPNLPCPYCQHEALNIEEGTIVSRKVSDSYKNVASRHFNLEQMKLQQEKVEQSKQVKELFDSKSLLGVLGAVGLIVNEVIKPNYHFCKFTAFMVCGHCGDNVAVTGLSQEHKKKTANESQLPALFKVDHFSVPIPMFNIHSLVPVSIQFELLGAFSYFHVDTSSSANKLRRAIEKFCFELGMDGSNLGRQIEQLKKSHPVEANLLNTLRLVGNEGTHSDGVHEDDLLMAFDIVEEVLTIFPRLDKLKNLEKPQAILSEKFDKKKSQTEQHVIENMKSQEARFIDKAQG</sequence>
<protein>
    <submittedName>
        <fullName evidence="2">DUF4145 domain-containing protein</fullName>
    </submittedName>
</protein>
<name>A0ABU9SPY6_9ALTE</name>
<dbReference type="RefSeq" id="WP_342880580.1">
    <property type="nucleotide sequence ID" value="NZ_JBBMQS010000001.1"/>
</dbReference>
<evidence type="ECO:0000313" key="2">
    <source>
        <dbReference type="EMBL" id="MEM5495946.1"/>
    </source>
</evidence>
<accession>A0ABU9SPY6</accession>
<feature type="domain" description="DUF4145" evidence="1">
    <location>
        <begin position="171"/>
        <end position="251"/>
    </location>
</feature>
<dbReference type="InterPro" id="IPR025285">
    <property type="entry name" value="DUF4145"/>
</dbReference>
<comment type="caution">
    <text evidence="2">The sequence shown here is derived from an EMBL/GenBank/DDBJ whole genome shotgun (WGS) entry which is preliminary data.</text>
</comment>
<keyword evidence="3" id="KW-1185">Reference proteome</keyword>
<organism evidence="2 3">
    <name type="scientific">Paraglaciecola mesophila</name>
    <dbReference type="NCBI Taxonomy" id="197222"/>
    <lineage>
        <taxon>Bacteria</taxon>
        <taxon>Pseudomonadati</taxon>
        <taxon>Pseudomonadota</taxon>
        <taxon>Gammaproteobacteria</taxon>
        <taxon>Alteromonadales</taxon>
        <taxon>Alteromonadaceae</taxon>
        <taxon>Paraglaciecola</taxon>
    </lineage>
</organism>
<dbReference type="EMBL" id="JBBMQS010000001">
    <property type="protein sequence ID" value="MEM5495946.1"/>
    <property type="molecule type" value="Genomic_DNA"/>
</dbReference>
<evidence type="ECO:0000259" key="1">
    <source>
        <dbReference type="Pfam" id="PF13643"/>
    </source>
</evidence>
<evidence type="ECO:0000313" key="3">
    <source>
        <dbReference type="Proteomes" id="UP001461163"/>
    </source>
</evidence>
<dbReference type="Pfam" id="PF13643">
    <property type="entry name" value="DUF4145"/>
    <property type="match status" value="1"/>
</dbReference>